<feature type="transmembrane region" description="Helical" evidence="8">
    <location>
        <begin position="100"/>
        <end position="118"/>
    </location>
</feature>
<feature type="region of interest" description="Disordered" evidence="7">
    <location>
        <begin position="636"/>
        <end position="749"/>
    </location>
</feature>
<dbReference type="Pfam" id="PF13515">
    <property type="entry name" value="FUSC_2"/>
    <property type="match status" value="1"/>
</dbReference>
<evidence type="ECO:0000256" key="1">
    <source>
        <dbReference type="ARBA" id="ARBA00004651"/>
    </source>
</evidence>
<evidence type="ECO:0000313" key="10">
    <source>
        <dbReference type="EMBL" id="SMG00005.1"/>
    </source>
</evidence>
<comment type="similarity">
    <text evidence="6">Belongs to the YccS/YhfK family.</text>
</comment>
<dbReference type="RefSeq" id="WP_089340331.1">
    <property type="nucleotide sequence ID" value="NZ_FXAN01000047.1"/>
</dbReference>
<dbReference type="GO" id="GO:0005886">
    <property type="term" value="C:plasma membrane"/>
    <property type="evidence" value="ECO:0007669"/>
    <property type="project" value="UniProtKB-SubCell"/>
</dbReference>
<dbReference type="EMBL" id="FXAN01000047">
    <property type="protein sequence ID" value="SMG00005.1"/>
    <property type="molecule type" value="Genomic_DNA"/>
</dbReference>
<dbReference type="InterPro" id="IPR049453">
    <property type="entry name" value="Memb_transporter_dom"/>
</dbReference>
<evidence type="ECO:0000256" key="6">
    <source>
        <dbReference type="ARBA" id="ARBA00043993"/>
    </source>
</evidence>
<feature type="domain" description="Integral membrane bound transporter" evidence="9">
    <location>
        <begin position="392"/>
        <end position="523"/>
    </location>
</feature>
<comment type="subcellular location">
    <subcellularLocation>
        <location evidence="1">Cell membrane</location>
        <topology evidence="1">Multi-pass membrane protein</topology>
    </subcellularLocation>
</comment>
<feature type="transmembrane region" description="Helical" evidence="8">
    <location>
        <begin position="511"/>
        <end position="529"/>
    </location>
</feature>
<evidence type="ECO:0000256" key="8">
    <source>
        <dbReference type="SAM" id="Phobius"/>
    </source>
</evidence>
<gene>
    <name evidence="10" type="ORF">BSIN_3197</name>
</gene>
<feature type="compositionally biased region" description="Low complexity" evidence="7">
    <location>
        <begin position="690"/>
        <end position="702"/>
    </location>
</feature>
<dbReference type="Proteomes" id="UP000198460">
    <property type="component" value="Unassembled WGS sequence"/>
</dbReference>
<dbReference type="PANTHER" id="PTHR30509:SF9">
    <property type="entry name" value="MULTIDRUG RESISTANCE PROTEIN MDTO"/>
    <property type="match status" value="1"/>
</dbReference>
<feature type="transmembrane region" description="Helical" evidence="8">
    <location>
        <begin position="455"/>
        <end position="474"/>
    </location>
</feature>
<evidence type="ECO:0000259" key="9">
    <source>
        <dbReference type="Pfam" id="PF13515"/>
    </source>
</evidence>
<evidence type="ECO:0000256" key="3">
    <source>
        <dbReference type="ARBA" id="ARBA00022692"/>
    </source>
</evidence>
<evidence type="ECO:0000256" key="4">
    <source>
        <dbReference type="ARBA" id="ARBA00022989"/>
    </source>
</evidence>
<feature type="transmembrane region" description="Helical" evidence="8">
    <location>
        <begin position="70"/>
        <end position="94"/>
    </location>
</feature>
<dbReference type="AlphaFoldDB" id="A0A238H4B6"/>
<dbReference type="PANTHER" id="PTHR30509">
    <property type="entry name" value="P-HYDROXYBENZOIC ACID EFFLUX PUMP SUBUNIT-RELATED"/>
    <property type="match status" value="1"/>
</dbReference>
<feature type="transmembrane region" description="Helical" evidence="8">
    <location>
        <begin position="152"/>
        <end position="174"/>
    </location>
</feature>
<keyword evidence="2" id="KW-1003">Cell membrane</keyword>
<evidence type="ECO:0000256" key="5">
    <source>
        <dbReference type="ARBA" id="ARBA00023136"/>
    </source>
</evidence>
<proteinExistence type="inferred from homology"/>
<feature type="transmembrane region" description="Helical" evidence="8">
    <location>
        <begin position="427"/>
        <end position="449"/>
    </location>
</feature>
<feature type="transmembrane region" description="Helical" evidence="8">
    <location>
        <begin position="481"/>
        <end position="499"/>
    </location>
</feature>
<reference evidence="10 11" key="1">
    <citation type="submission" date="2017-04" db="EMBL/GenBank/DDBJ databases">
        <authorList>
            <person name="Afonso C.L."/>
            <person name="Miller P.J."/>
            <person name="Scott M.A."/>
            <person name="Spackman E."/>
            <person name="Goraichik I."/>
            <person name="Dimitrov K.M."/>
            <person name="Suarez D.L."/>
            <person name="Swayne D.E."/>
        </authorList>
    </citation>
    <scope>NUCLEOTIDE SEQUENCE [LARGE SCALE GENOMIC DNA]</scope>
    <source>
        <strain evidence="10">LMG 28154</strain>
    </source>
</reference>
<evidence type="ECO:0000256" key="2">
    <source>
        <dbReference type="ARBA" id="ARBA00022475"/>
    </source>
</evidence>
<keyword evidence="4 8" id="KW-1133">Transmembrane helix</keyword>
<keyword evidence="3 8" id="KW-0812">Transmembrane</keyword>
<organism evidence="10 11">
    <name type="scientific">Burkholderia singularis</name>
    <dbReference type="NCBI Taxonomy" id="1503053"/>
    <lineage>
        <taxon>Bacteria</taxon>
        <taxon>Pseudomonadati</taxon>
        <taxon>Pseudomonadota</taxon>
        <taxon>Betaproteobacteria</taxon>
        <taxon>Burkholderiales</taxon>
        <taxon>Burkholderiaceae</taxon>
        <taxon>Burkholderia</taxon>
        <taxon>pseudomallei group</taxon>
    </lineage>
</organism>
<accession>A0A238H4B6</accession>
<name>A0A238H4B6_9BURK</name>
<sequence>MVQLAADVAAPRPREILRLLAPFAGRPAMAARVALICALTVLVTSLYGTPEAAISAYVVFFMNKPDRVSSVLTTVAMVLLVTIVIGLVIAVAIFCVDSPVLRVACMVALSIGFLYLTSASKLRPVGAILAMIVGYGLDKLGMVPFGEVATRALLYAWLMVAIAAGMSLVVNLLLAPSPRRLASVQLARRLRLAGGRLRGDDAGAARAEFDACLRGGDQQLTTWLKLSKLEGSSTLADVAALQHAVAASTAILIAVNLADREPQARLPEPFVAPLAATLDEMAVMLEQGGYPVDIQLALPDVDGLPPLARIVATDLHAAITGFAVADAQPSAQGGPAGGALPESAPEPNGQTELEPQSKPAPAARQGGFFLPDARTNPDHIRYALKTTAAAMLCYLLYSQLDWPGIHTCFITCYMVSLGTTAETVEKLTLRIAGCMVGALLGTAALVFVVPSLTSIGELMALVFAGAWLSAWVAFGSPRIGYAGFQIAFAFFLCVIQGAGPGFDLTLARDRTIGILLGNVVVYLVFTRVWPVSIAKQVDVALAALVEQWRRLARVAEPAQRRILAADALARGGALAQNLGLMHYEPAWVRPAPGWIAERRCRLMELAALEGPVFLLAERSRGDAALEARLLRLSRKVTRQQADARAGSDARTLDGAPLPDAMLGSSPERGAPGAGPMPPQTIAQSDGDGTRAAAADMPPRAIAQPTKDDAGAAGGQRDADAAGRPIQPPDAVPAPSTAHPAHPAREPAMADASRDALLNLIDARLAAIAADAGQAAPKESIAHAPA</sequence>
<evidence type="ECO:0000256" key="7">
    <source>
        <dbReference type="SAM" id="MobiDB-lite"/>
    </source>
</evidence>
<protein>
    <submittedName>
        <fullName evidence="10">FIG027190: Putative transmembrane protein</fullName>
    </submittedName>
</protein>
<feature type="region of interest" description="Disordered" evidence="7">
    <location>
        <begin position="329"/>
        <end position="372"/>
    </location>
</feature>
<evidence type="ECO:0000313" key="11">
    <source>
        <dbReference type="Proteomes" id="UP000198460"/>
    </source>
</evidence>
<keyword evidence="5 8" id="KW-0472">Membrane</keyword>